<reference evidence="2" key="1">
    <citation type="submission" date="2023-01" db="EMBL/GenBank/DDBJ databases">
        <title>Xenophilus mangrovi sp. nov., isolated from soil of Mangrove nature reserve.</title>
        <authorList>
            <person name="Xu S."/>
            <person name="Liu Z."/>
            <person name="Xu Y."/>
        </authorList>
    </citation>
    <scope>NUCLEOTIDE SEQUENCE</scope>
    <source>
        <strain evidence="2">YW8</strain>
    </source>
</reference>
<dbReference type="InterPro" id="IPR002850">
    <property type="entry name" value="PIN_toxin-like"/>
</dbReference>
<sequence>MTQAAASPAVVLDTNIVLDLYLFDDPPARPVRAAVESGAWRWLATAPMREELARVLAYPQIVPRLAFHGRAADAVLAQFDRWAQLVPAADKAPITCKDPDDQRFIDLAVAHGARLLSKDKAVLVMRRRMERLGALAERP</sequence>
<dbReference type="SUPFAM" id="SSF88723">
    <property type="entry name" value="PIN domain-like"/>
    <property type="match status" value="1"/>
</dbReference>
<dbReference type="PANTHER" id="PTHR34610">
    <property type="entry name" value="SSL7007 PROTEIN"/>
    <property type="match status" value="1"/>
</dbReference>
<dbReference type="Pfam" id="PF13470">
    <property type="entry name" value="PIN_3"/>
    <property type="match status" value="1"/>
</dbReference>
<evidence type="ECO:0000259" key="1">
    <source>
        <dbReference type="Pfam" id="PF13470"/>
    </source>
</evidence>
<proteinExistence type="predicted"/>
<dbReference type="AlphaFoldDB" id="A0AAE3NFJ4"/>
<feature type="domain" description="PIN" evidence="1">
    <location>
        <begin position="10"/>
        <end position="115"/>
    </location>
</feature>
<organism evidence="2 3">
    <name type="scientific">Xenophilus arseniciresistens</name>
    <dbReference type="NCBI Taxonomy" id="1283306"/>
    <lineage>
        <taxon>Bacteria</taxon>
        <taxon>Pseudomonadati</taxon>
        <taxon>Pseudomonadota</taxon>
        <taxon>Betaproteobacteria</taxon>
        <taxon>Burkholderiales</taxon>
        <taxon>Comamonadaceae</taxon>
        <taxon>Xenophilus</taxon>
    </lineage>
</organism>
<evidence type="ECO:0000313" key="2">
    <source>
        <dbReference type="EMBL" id="MDA7418709.1"/>
    </source>
</evidence>
<name>A0AAE3NFJ4_9BURK</name>
<keyword evidence="3" id="KW-1185">Reference proteome</keyword>
<accession>A0AAE3NFJ4</accession>
<dbReference type="Proteomes" id="UP001212602">
    <property type="component" value="Unassembled WGS sequence"/>
</dbReference>
<dbReference type="InterPro" id="IPR002716">
    <property type="entry name" value="PIN_dom"/>
</dbReference>
<dbReference type="EMBL" id="JAQIPB010000011">
    <property type="protein sequence ID" value="MDA7418709.1"/>
    <property type="molecule type" value="Genomic_DNA"/>
</dbReference>
<comment type="caution">
    <text evidence="2">The sequence shown here is derived from an EMBL/GenBank/DDBJ whole genome shotgun (WGS) entry which is preliminary data.</text>
</comment>
<gene>
    <name evidence="2" type="ORF">PGB34_20240</name>
</gene>
<dbReference type="PANTHER" id="PTHR34610:SF3">
    <property type="entry name" value="SSL7007 PROTEIN"/>
    <property type="match status" value="1"/>
</dbReference>
<dbReference type="InterPro" id="IPR029060">
    <property type="entry name" value="PIN-like_dom_sf"/>
</dbReference>
<dbReference type="RefSeq" id="WP_271429919.1">
    <property type="nucleotide sequence ID" value="NZ_JAQIPB010000011.1"/>
</dbReference>
<evidence type="ECO:0000313" key="3">
    <source>
        <dbReference type="Proteomes" id="UP001212602"/>
    </source>
</evidence>
<protein>
    <submittedName>
        <fullName evidence="2">PIN domain-containing protein</fullName>
    </submittedName>
</protein>